<protein>
    <recommendedName>
        <fullName evidence="4">ABC transporter permease</fullName>
    </recommendedName>
</protein>
<dbReference type="AlphaFoldDB" id="A0AB33QLQ5"/>
<evidence type="ECO:0000256" key="1">
    <source>
        <dbReference type="SAM" id="Phobius"/>
    </source>
</evidence>
<proteinExistence type="predicted"/>
<feature type="transmembrane region" description="Helical" evidence="1">
    <location>
        <begin position="57"/>
        <end position="83"/>
    </location>
</feature>
<feature type="transmembrane region" description="Helical" evidence="1">
    <location>
        <begin position="215"/>
        <end position="237"/>
    </location>
</feature>
<keyword evidence="1" id="KW-1133">Transmembrane helix</keyword>
<dbReference type="EMBL" id="FQ312002">
    <property type="protein sequence ID" value="CBW15795.1"/>
    <property type="molecule type" value="Genomic_DNA"/>
</dbReference>
<organism evidence="2 3">
    <name type="scientific">Haemophilus parainfluenzae (strain T3T1)</name>
    <dbReference type="NCBI Taxonomy" id="862965"/>
    <lineage>
        <taxon>Bacteria</taxon>
        <taxon>Pseudomonadati</taxon>
        <taxon>Pseudomonadota</taxon>
        <taxon>Gammaproteobacteria</taxon>
        <taxon>Pasteurellales</taxon>
        <taxon>Pasteurellaceae</taxon>
        <taxon>Haemophilus</taxon>
    </lineage>
</organism>
<dbReference type="Proteomes" id="UP000007052">
    <property type="component" value="Chromosome"/>
</dbReference>
<evidence type="ECO:0000313" key="3">
    <source>
        <dbReference type="Proteomes" id="UP000007052"/>
    </source>
</evidence>
<gene>
    <name evidence="2" type="ordered locus">PARA_16950</name>
</gene>
<sequence>MSFLMPFLRKQFAFWRIFLYFLAFTALYARLVAQFFFSNFSLPTGVGVLSNAVLFAYTIFFVGGIFFLIYFMLIWGISTGFILGLCQFRRSVKGILSATFIGTLTAGISFYIIANDVNDVNDAYLYLCLFHGVLAAIFGLIAFPNKAGILLESQIMHKLLPKAVSTGVNLTNQVIEKKGFASYRWLIPLVFTLLGTIIFGITSILLTQVTDLDSIVALMLLMMFIAALPMLFTGLTVMFARFHKTFRHFAFSVLIGVLYYSLVAYYLFNDSNIENFRLFAIQNYIALIIAIILSALISFKKITPINKIQ</sequence>
<keyword evidence="1" id="KW-0812">Transmembrane</keyword>
<feature type="transmembrane region" description="Helical" evidence="1">
    <location>
        <begin position="280"/>
        <end position="299"/>
    </location>
</feature>
<accession>A0AB33QLQ5</accession>
<dbReference type="RefSeq" id="WP_014065427.1">
    <property type="nucleotide sequence ID" value="NC_015964.1"/>
</dbReference>
<reference evidence="3" key="1">
    <citation type="submission" date="2010-07" db="EMBL/GenBank/DDBJ databases">
        <title>The genome sequence of Haemophilus parainfluenzae T3T1.</title>
        <authorList>
            <person name="Crook D."/>
            <person name="Hood D."/>
            <person name="Moxon R."/>
            <person name="Parkhill J."/>
            <person name="Aslett M."/>
            <person name="Bentley S.D."/>
        </authorList>
    </citation>
    <scope>NUCLEOTIDE SEQUENCE [LARGE SCALE GENOMIC DNA]</scope>
    <source>
        <strain evidence="3">T3T1</strain>
    </source>
</reference>
<evidence type="ECO:0000313" key="2">
    <source>
        <dbReference type="EMBL" id="CBW15795.1"/>
    </source>
</evidence>
<evidence type="ECO:0008006" key="4">
    <source>
        <dbReference type="Google" id="ProtNLM"/>
    </source>
</evidence>
<feature type="transmembrane region" description="Helical" evidence="1">
    <location>
        <begin position="95"/>
        <end position="112"/>
    </location>
</feature>
<feature type="transmembrane region" description="Helical" evidence="1">
    <location>
        <begin position="124"/>
        <end position="143"/>
    </location>
</feature>
<dbReference type="KEGG" id="hpr:PARA_16950"/>
<feature type="transmembrane region" description="Helical" evidence="1">
    <location>
        <begin position="12"/>
        <end position="37"/>
    </location>
</feature>
<feature type="transmembrane region" description="Helical" evidence="1">
    <location>
        <begin position="185"/>
        <end position="209"/>
    </location>
</feature>
<keyword evidence="1" id="KW-0472">Membrane</keyword>
<feature type="transmembrane region" description="Helical" evidence="1">
    <location>
        <begin position="249"/>
        <end position="268"/>
    </location>
</feature>
<name>A0AB33QLQ5_HAEP3</name>